<reference evidence="1" key="1">
    <citation type="submission" date="2020-06" db="EMBL/GenBank/DDBJ databases">
        <title>Novel chitinolytic bacterium.</title>
        <authorList>
            <person name="Ungkulpasvich U."/>
            <person name="Kosugi A."/>
            <person name="Uke A."/>
        </authorList>
    </citation>
    <scope>NUCLEOTIDE SEQUENCE</scope>
    <source>
        <strain evidence="1">UUS1-1</strain>
    </source>
</reference>
<gene>
    <name evidence="1" type="ORF">G5B42_08490</name>
</gene>
<dbReference type="InterPro" id="IPR036638">
    <property type="entry name" value="HLH_DNA-bd_sf"/>
</dbReference>
<organism evidence="1 2">
    <name type="scientific">Capillibacterium thermochitinicola</name>
    <dbReference type="NCBI Taxonomy" id="2699427"/>
    <lineage>
        <taxon>Bacteria</taxon>
        <taxon>Bacillati</taxon>
        <taxon>Bacillota</taxon>
        <taxon>Capillibacterium</taxon>
    </lineage>
</organism>
<proteinExistence type="predicted"/>
<dbReference type="RefSeq" id="WP_181340044.1">
    <property type="nucleotide sequence ID" value="NZ_JAAKDE010000016.1"/>
</dbReference>
<dbReference type="GO" id="GO:0043937">
    <property type="term" value="P:regulation of sporulation"/>
    <property type="evidence" value="ECO:0007669"/>
    <property type="project" value="InterPro"/>
</dbReference>
<sequence>MERMVNVYIMELRRLINEKKQELYRFYREQGISSKVLKLSTDLDKLIYEYQMLSAPLCFKKNSVQN</sequence>
<dbReference type="Pfam" id="PF09388">
    <property type="entry name" value="SpoOE-like"/>
    <property type="match status" value="1"/>
</dbReference>
<dbReference type="GO" id="GO:0046983">
    <property type="term" value="F:protein dimerization activity"/>
    <property type="evidence" value="ECO:0007669"/>
    <property type="project" value="InterPro"/>
</dbReference>
<accession>A0A8J6I322</accession>
<protein>
    <submittedName>
        <fullName evidence="1">Aspartyl-phosphate phosphatase Spo0E family protein</fullName>
    </submittedName>
</protein>
<dbReference type="EMBL" id="JAAKDE010000016">
    <property type="protein sequence ID" value="MBA2133574.1"/>
    <property type="molecule type" value="Genomic_DNA"/>
</dbReference>
<comment type="caution">
    <text evidence="1">The sequence shown here is derived from an EMBL/GenBank/DDBJ whole genome shotgun (WGS) entry which is preliminary data.</text>
</comment>
<dbReference type="InterPro" id="IPR018540">
    <property type="entry name" value="Spo0E-like"/>
</dbReference>
<dbReference type="Proteomes" id="UP000657177">
    <property type="component" value="Unassembled WGS sequence"/>
</dbReference>
<name>A0A8J6I322_9FIRM</name>
<dbReference type="SUPFAM" id="SSF140500">
    <property type="entry name" value="BAS1536-like"/>
    <property type="match status" value="1"/>
</dbReference>
<dbReference type="InterPro" id="IPR037208">
    <property type="entry name" value="Spo0E-like_sf"/>
</dbReference>
<keyword evidence="2" id="KW-1185">Reference proteome</keyword>
<evidence type="ECO:0000313" key="1">
    <source>
        <dbReference type="EMBL" id="MBA2133574.1"/>
    </source>
</evidence>
<evidence type="ECO:0000313" key="2">
    <source>
        <dbReference type="Proteomes" id="UP000657177"/>
    </source>
</evidence>
<dbReference type="Gene3D" id="4.10.280.10">
    <property type="entry name" value="Helix-loop-helix DNA-binding domain"/>
    <property type="match status" value="1"/>
</dbReference>
<dbReference type="AlphaFoldDB" id="A0A8J6I322"/>